<dbReference type="Gene3D" id="1.10.287.410">
    <property type="match status" value="1"/>
</dbReference>
<dbReference type="PRINTS" id="PR00724">
    <property type="entry name" value="CRBOXYPTASEC"/>
</dbReference>
<dbReference type="GO" id="GO:0004185">
    <property type="term" value="F:serine-type carboxypeptidase activity"/>
    <property type="evidence" value="ECO:0007669"/>
    <property type="project" value="UniProtKB-UniRule"/>
</dbReference>
<evidence type="ECO:0000256" key="6">
    <source>
        <dbReference type="ARBA" id="ARBA00023180"/>
    </source>
</evidence>
<dbReference type="EMBL" id="BRXY01000129">
    <property type="protein sequence ID" value="GMH68896.1"/>
    <property type="molecule type" value="Genomic_DNA"/>
</dbReference>
<name>A0A9W7AE18_9STRA</name>
<dbReference type="InterPro" id="IPR033124">
    <property type="entry name" value="Ser_caboxypep_his_AS"/>
</dbReference>
<keyword evidence="9" id="KW-1185">Reference proteome</keyword>
<keyword evidence="4 7" id="KW-0732">Signal</keyword>
<dbReference type="OrthoDB" id="443318at2759"/>
<dbReference type="Proteomes" id="UP001165085">
    <property type="component" value="Unassembled WGS sequence"/>
</dbReference>
<gene>
    <name evidence="8" type="ORF">TrST_g3180</name>
</gene>
<evidence type="ECO:0000256" key="3">
    <source>
        <dbReference type="ARBA" id="ARBA00022670"/>
    </source>
</evidence>
<evidence type="ECO:0000313" key="9">
    <source>
        <dbReference type="Proteomes" id="UP001165085"/>
    </source>
</evidence>
<dbReference type="AlphaFoldDB" id="A0A9W7AE18"/>
<dbReference type="InterPro" id="IPR029058">
    <property type="entry name" value="AB_hydrolase_fold"/>
</dbReference>
<reference evidence="9" key="1">
    <citation type="journal article" date="2023" name="Commun. Biol.">
        <title>Genome analysis of Parmales, the sister group of diatoms, reveals the evolutionary specialization of diatoms from phago-mixotrophs to photoautotrophs.</title>
        <authorList>
            <person name="Ban H."/>
            <person name="Sato S."/>
            <person name="Yoshikawa S."/>
            <person name="Yamada K."/>
            <person name="Nakamura Y."/>
            <person name="Ichinomiya M."/>
            <person name="Sato N."/>
            <person name="Blanc-Mathieu R."/>
            <person name="Endo H."/>
            <person name="Kuwata A."/>
            <person name="Ogata H."/>
        </authorList>
    </citation>
    <scope>NUCLEOTIDE SEQUENCE [LARGE SCALE GENOMIC DNA]</scope>
    <source>
        <strain evidence="9">NIES 3701</strain>
    </source>
</reference>
<evidence type="ECO:0000256" key="4">
    <source>
        <dbReference type="ARBA" id="ARBA00022729"/>
    </source>
</evidence>
<keyword evidence="5 7" id="KW-0378">Hydrolase</keyword>
<evidence type="ECO:0000256" key="2">
    <source>
        <dbReference type="ARBA" id="ARBA00022645"/>
    </source>
</evidence>
<dbReference type="GO" id="GO:0006508">
    <property type="term" value="P:proteolysis"/>
    <property type="evidence" value="ECO:0007669"/>
    <property type="project" value="UniProtKB-KW"/>
</dbReference>
<dbReference type="PROSITE" id="PS00560">
    <property type="entry name" value="CARBOXYPEPT_SER_HIS"/>
    <property type="match status" value="1"/>
</dbReference>
<dbReference type="InterPro" id="IPR001563">
    <property type="entry name" value="Peptidase_S10"/>
</dbReference>
<keyword evidence="2 7" id="KW-0121">Carboxypeptidase</keyword>
<proteinExistence type="inferred from homology"/>
<keyword evidence="3 7" id="KW-0645">Protease</keyword>
<dbReference type="Pfam" id="PF00450">
    <property type="entry name" value="Peptidase_S10"/>
    <property type="match status" value="1"/>
</dbReference>
<organism evidence="8 9">
    <name type="scientific">Triparma strigata</name>
    <dbReference type="NCBI Taxonomy" id="1606541"/>
    <lineage>
        <taxon>Eukaryota</taxon>
        <taxon>Sar</taxon>
        <taxon>Stramenopiles</taxon>
        <taxon>Ochrophyta</taxon>
        <taxon>Bolidophyceae</taxon>
        <taxon>Parmales</taxon>
        <taxon>Triparmaceae</taxon>
        <taxon>Triparma</taxon>
    </lineage>
</organism>
<feature type="signal peptide" evidence="7">
    <location>
        <begin position="1"/>
        <end position="21"/>
    </location>
</feature>
<dbReference type="Gene3D" id="3.40.50.1820">
    <property type="entry name" value="alpha/beta hydrolase"/>
    <property type="match status" value="1"/>
</dbReference>
<dbReference type="InterPro" id="IPR018202">
    <property type="entry name" value="Ser_caboxypep_ser_AS"/>
</dbReference>
<dbReference type="PROSITE" id="PS00131">
    <property type="entry name" value="CARBOXYPEPT_SER_SER"/>
    <property type="match status" value="1"/>
</dbReference>
<dbReference type="SUPFAM" id="SSF53474">
    <property type="entry name" value="alpha/beta-Hydrolases"/>
    <property type="match status" value="1"/>
</dbReference>
<accession>A0A9W7AE18</accession>
<keyword evidence="6" id="KW-0325">Glycoprotein</keyword>
<comment type="similarity">
    <text evidence="1 7">Belongs to the peptidase S10 family.</text>
</comment>
<dbReference type="PANTHER" id="PTHR11802:SF113">
    <property type="entry name" value="SERINE CARBOXYPEPTIDASE CTSA-4.1"/>
    <property type="match status" value="1"/>
</dbReference>
<sequence>MMMKLFSVLLVALVLPSAVVGDAPDGPDSVYNDAGYIDVGSSKKLFFWMFESRNDPSTDPLLLWMSGGPGCSSQLALFGENGPYVVEDDLSLSLNPESWNNNATVIWVDQPVGTGFSYGGTPCHNEECVGDDMKNFLDGFFVKYPAYAKLDFHIFGESYAGHYVPSVSRAVIRGNAGLSEKDEGYINLQGFAIGNGLTNPEEQYKWYIPFTEEHGLVSDGVLKMMQGVQTVCEPLIAACNMDTGGDSTKEIEAWAACLNAYILCNIGETTPVTSTGVNPYDVRVPCGDSQLCYDFSNIDAYLAQDEVREAFGIPDKKRWAECNKVVDIVMVYGGDWMKTFDAYVAEVLDSGVRGLIYAGEFDFICNWMGNNAWTQIIDWSGADDFSKAENVTWITEAGDEAGSFRSASGLTFLKVKDAGHMVPRDQPYNSGDMLRKHLTGDYFVDQQQMA</sequence>
<evidence type="ECO:0000256" key="5">
    <source>
        <dbReference type="ARBA" id="ARBA00022801"/>
    </source>
</evidence>
<comment type="caution">
    <text evidence="8">The sequence shown here is derived from an EMBL/GenBank/DDBJ whole genome shotgun (WGS) entry which is preliminary data.</text>
</comment>
<evidence type="ECO:0000313" key="8">
    <source>
        <dbReference type="EMBL" id="GMH68896.1"/>
    </source>
</evidence>
<evidence type="ECO:0000256" key="7">
    <source>
        <dbReference type="RuleBase" id="RU361156"/>
    </source>
</evidence>
<evidence type="ECO:0000256" key="1">
    <source>
        <dbReference type="ARBA" id="ARBA00009431"/>
    </source>
</evidence>
<dbReference type="PANTHER" id="PTHR11802">
    <property type="entry name" value="SERINE PROTEASE FAMILY S10 SERINE CARBOXYPEPTIDASE"/>
    <property type="match status" value="1"/>
</dbReference>
<protein>
    <recommendedName>
        <fullName evidence="7">Carboxypeptidase</fullName>
        <ecNumber evidence="7">3.4.16.-</ecNumber>
    </recommendedName>
</protein>
<feature type="chain" id="PRO_5041019518" description="Carboxypeptidase" evidence="7">
    <location>
        <begin position="22"/>
        <end position="450"/>
    </location>
</feature>
<dbReference type="EC" id="3.4.16.-" evidence="7"/>